<dbReference type="UniPathway" id="UPA00232"/>
<proteinExistence type="inferred from homology"/>
<keyword evidence="4 5" id="KW-0949">S-adenosyl-L-methionine</keyword>
<comment type="function">
    <text evidence="5">O-methyltransferase that catalyzes the 2 O-methylation steps in the ubiquinone biosynthetic pathway.</text>
</comment>
<accession>A0A4R6NBI7</accession>
<dbReference type="SUPFAM" id="SSF53335">
    <property type="entry name" value="S-adenosyl-L-methionine-dependent methyltransferases"/>
    <property type="match status" value="1"/>
</dbReference>
<comment type="catalytic activity">
    <reaction evidence="5">
        <text>a 3-demethylubiquinol + S-adenosyl-L-methionine = a ubiquinol + S-adenosyl-L-homocysteine + H(+)</text>
        <dbReference type="Rhea" id="RHEA:44380"/>
        <dbReference type="Rhea" id="RHEA-COMP:9566"/>
        <dbReference type="Rhea" id="RHEA-COMP:10914"/>
        <dbReference type="ChEBI" id="CHEBI:15378"/>
        <dbReference type="ChEBI" id="CHEBI:17976"/>
        <dbReference type="ChEBI" id="CHEBI:57856"/>
        <dbReference type="ChEBI" id="CHEBI:59789"/>
        <dbReference type="ChEBI" id="CHEBI:84422"/>
        <dbReference type="EC" id="2.1.1.64"/>
    </reaction>
</comment>
<organism evidence="6 7">
    <name type="scientific">Roseateles asaccharophilus</name>
    <dbReference type="NCBI Taxonomy" id="582607"/>
    <lineage>
        <taxon>Bacteria</taxon>
        <taxon>Pseudomonadati</taxon>
        <taxon>Pseudomonadota</taxon>
        <taxon>Betaproteobacteria</taxon>
        <taxon>Burkholderiales</taxon>
        <taxon>Sphaerotilaceae</taxon>
        <taxon>Roseateles</taxon>
    </lineage>
</organism>
<name>A0A4R6NBI7_9BURK</name>
<comment type="pathway">
    <text evidence="5">Cofactor biosynthesis; ubiquinone biosynthesis.</text>
</comment>
<keyword evidence="6" id="KW-0830">Ubiquinone</keyword>
<evidence type="ECO:0000256" key="3">
    <source>
        <dbReference type="ARBA" id="ARBA00022688"/>
    </source>
</evidence>
<comment type="caution">
    <text evidence="6">The sequence shown here is derived from an EMBL/GenBank/DDBJ whole genome shotgun (WGS) entry which is preliminary data.</text>
</comment>
<protein>
    <recommendedName>
        <fullName evidence="5">Ubiquinone biosynthesis O-methyltransferase</fullName>
    </recommendedName>
    <alternativeName>
        <fullName evidence="5">2-polyprenyl-6-hydroxyphenol methylase</fullName>
        <ecNumber evidence="5">2.1.1.222</ecNumber>
    </alternativeName>
    <alternativeName>
        <fullName evidence="5">3-demethylubiquinone 3-O-methyltransferase</fullName>
        <ecNumber evidence="5">2.1.1.64</ecNumber>
    </alternativeName>
</protein>
<dbReference type="EMBL" id="SNXE01000001">
    <property type="protein sequence ID" value="TDP13159.1"/>
    <property type="molecule type" value="Genomic_DNA"/>
</dbReference>
<comment type="similarity">
    <text evidence="5">Belongs to the methyltransferase superfamily. UbiG/COQ3 family.</text>
</comment>
<dbReference type="OrthoDB" id="9807911at2"/>
<dbReference type="AlphaFoldDB" id="A0A4R6NBI7"/>
<dbReference type="RefSeq" id="WP_133602065.1">
    <property type="nucleotide sequence ID" value="NZ_JAUFPJ010000001.1"/>
</dbReference>
<evidence type="ECO:0000313" key="7">
    <source>
        <dbReference type="Proteomes" id="UP000295357"/>
    </source>
</evidence>
<feature type="binding site" evidence="5">
    <location>
        <position position="91"/>
    </location>
    <ligand>
        <name>S-adenosyl-L-methionine</name>
        <dbReference type="ChEBI" id="CHEBI:59789"/>
    </ligand>
</feature>
<evidence type="ECO:0000256" key="1">
    <source>
        <dbReference type="ARBA" id="ARBA00022603"/>
    </source>
</evidence>
<gene>
    <name evidence="5" type="primary">ubiG</name>
    <name evidence="6" type="ORF">DFR39_101633</name>
</gene>
<dbReference type="InterPro" id="IPR010233">
    <property type="entry name" value="UbiG_MeTrfase"/>
</dbReference>
<dbReference type="HAMAP" id="MF_00472">
    <property type="entry name" value="UbiG"/>
    <property type="match status" value="1"/>
</dbReference>
<dbReference type="GO" id="GO:0010420">
    <property type="term" value="F:polyprenyldihydroxybenzoate methyltransferase activity"/>
    <property type="evidence" value="ECO:0007669"/>
    <property type="project" value="InterPro"/>
</dbReference>
<dbReference type="Proteomes" id="UP000295357">
    <property type="component" value="Unassembled WGS sequence"/>
</dbReference>
<dbReference type="Pfam" id="PF13489">
    <property type="entry name" value="Methyltransf_23"/>
    <property type="match status" value="1"/>
</dbReference>
<evidence type="ECO:0000256" key="5">
    <source>
        <dbReference type="HAMAP-Rule" id="MF_00472"/>
    </source>
</evidence>
<dbReference type="CDD" id="cd02440">
    <property type="entry name" value="AdoMet_MTases"/>
    <property type="match status" value="1"/>
</dbReference>
<dbReference type="EC" id="2.1.1.64" evidence="5"/>
<reference evidence="6 7" key="1">
    <citation type="submission" date="2019-03" db="EMBL/GenBank/DDBJ databases">
        <title>Genomic Encyclopedia of Type Strains, Phase IV (KMG-IV): sequencing the most valuable type-strain genomes for metagenomic binning, comparative biology and taxonomic classification.</title>
        <authorList>
            <person name="Goeker M."/>
        </authorList>
    </citation>
    <scope>NUCLEOTIDE SEQUENCE [LARGE SCALE GENOMIC DNA]</scope>
    <source>
        <strain evidence="6 7">DSM 25082</strain>
    </source>
</reference>
<dbReference type="PANTHER" id="PTHR43464">
    <property type="entry name" value="METHYLTRANSFERASE"/>
    <property type="match status" value="1"/>
</dbReference>
<feature type="binding site" evidence="5">
    <location>
        <position position="42"/>
    </location>
    <ligand>
        <name>S-adenosyl-L-methionine</name>
        <dbReference type="ChEBI" id="CHEBI:59789"/>
    </ligand>
</feature>
<dbReference type="PANTHER" id="PTHR43464:SF19">
    <property type="entry name" value="UBIQUINONE BIOSYNTHESIS O-METHYLTRANSFERASE, MITOCHONDRIAL"/>
    <property type="match status" value="1"/>
</dbReference>
<keyword evidence="7" id="KW-1185">Reference proteome</keyword>
<keyword evidence="1 5" id="KW-0489">Methyltransferase</keyword>
<evidence type="ECO:0000256" key="4">
    <source>
        <dbReference type="ARBA" id="ARBA00022691"/>
    </source>
</evidence>
<keyword evidence="2 5" id="KW-0808">Transferase</keyword>
<dbReference type="GO" id="GO:0102208">
    <property type="term" value="F:2-polyprenyl-6-hydroxyphenol methylase activity"/>
    <property type="evidence" value="ECO:0007669"/>
    <property type="project" value="UniProtKB-EC"/>
</dbReference>
<comment type="catalytic activity">
    <reaction evidence="5">
        <text>a 3-(all-trans-polyprenyl)benzene-1,2-diol + S-adenosyl-L-methionine = a 2-methoxy-6-(all-trans-polyprenyl)phenol + S-adenosyl-L-homocysteine + H(+)</text>
        <dbReference type="Rhea" id="RHEA:31411"/>
        <dbReference type="Rhea" id="RHEA-COMP:9550"/>
        <dbReference type="Rhea" id="RHEA-COMP:9551"/>
        <dbReference type="ChEBI" id="CHEBI:15378"/>
        <dbReference type="ChEBI" id="CHEBI:57856"/>
        <dbReference type="ChEBI" id="CHEBI:59789"/>
        <dbReference type="ChEBI" id="CHEBI:62729"/>
        <dbReference type="ChEBI" id="CHEBI:62731"/>
        <dbReference type="EC" id="2.1.1.222"/>
    </reaction>
</comment>
<evidence type="ECO:0000313" key="6">
    <source>
        <dbReference type="EMBL" id="TDP13159.1"/>
    </source>
</evidence>
<feature type="binding site" evidence="5">
    <location>
        <position position="70"/>
    </location>
    <ligand>
        <name>S-adenosyl-L-methionine</name>
        <dbReference type="ChEBI" id="CHEBI:59789"/>
    </ligand>
</feature>
<sequence>MSAAAPSPTIDPVERQRYERLAALWWDPRGPMRPLHVLNQLRSAYLLEHLAAHFGRAAADLRGLRVLDLGCGAGLASEALARAGAQVLGIDAAPRNIEVARAHAAAQGLSIEYRAGELVEQLRPEEDFDVVLVLEVVEHVQNLPGFFAQAAARLRPGGTLVASTINRTPMSWLLAIVGAEYVLRLLPRGTHRWQQFVKPAELDALAAASGLRLAESRGLRYVPLLHRAGWTGSRAVNYQSRYIRPAAGGA</sequence>
<dbReference type="EC" id="2.1.1.222" evidence="5"/>
<feature type="binding site" evidence="5">
    <location>
        <position position="134"/>
    </location>
    <ligand>
        <name>S-adenosyl-L-methionine</name>
        <dbReference type="ChEBI" id="CHEBI:59789"/>
    </ligand>
</feature>
<dbReference type="GO" id="GO:0061542">
    <property type="term" value="F:3-demethylubiquinol 3-O-methyltransferase activity"/>
    <property type="evidence" value="ECO:0007669"/>
    <property type="project" value="UniProtKB-UniRule"/>
</dbReference>
<keyword evidence="3 5" id="KW-0831">Ubiquinone biosynthesis</keyword>
<dbReference type="NCBIfam" id="TIGR01983">
    <property type="entry name" value="UbiG"/>
    <property type="match status" value="1"/>
</dbReference>
<dbReference type="GO" id="GO:0032259">
    <property type="term" value="P:methylation"/>
    <property type="evidence" value="ECO:0007669"/>
    <property type="project" value="UniProtKB-KW"/>
</dbReference>
<dbReference type="Gene3D" id="3.40.50.150">
    <property type="entry name" value="Vaccinia Virus protein VP39"/>
    <property type="match status" value="1"/>
</dbReference>
<dbReference type="InterPro" id="IPR029063">
    <property type="entry name" value="SAM-dependent_MTases_sf"/>
</dbReference>
<evidence type="ECO:0000256" key="2">
    <source>
        <dbReference type="ARBA" id="ARBA00022679"/>
    </source>
</evidence>